<evidence type="ECO:0000256" key="6">
    <source>
        <dbReference type="ARBA" id="ARBA00022833"/>
    </source>
</evidence>
<reference evidence="8" key="1">
    <citation type="submission" date="2020-05" db="UniProtKB">
        <authorList>
            <consortium name="EnsemblMetazoa"/>
        </authorList>
    </citation>
    <scope>IDENTIFICATION</scope>
    <source>
        <strain evidence="8">Yale</strain>
    </source>
</reference>
<evidence type="ECO:0000256" key="2">
    <source>
        <dbReference type="ARBA" id="ARBA00022723"/>
    </source>
</evidence>
<dbReference type="PROSITE" id="PS51873">
    <property type="entry name" value="TRIAD"/>
    <property type="match status" value="1"/>
</dbReference>
<evidence type="ECO:0000313" key="9">
    <source>
        <dbReference type="Proteomes" id="UP000092444"/>
    </source>
</evidence>
<keyword evidence="4" id="KW-0863">Zinc-finger</keyword>
<evidence type="ECO:0000256" key="1">
    <source>
        <dbReference type="ARBA" id="ARBA00022679"/>
    </source>
</evidence>
<dbReference type="VEuPathDB" id="VectorBase:GMOY010927"/>
<dbReference type="GO" id="GO:0016740">
    <property type="term" value="F:transferase activity"/>
    <property type="evidence" value="ECO:0007669"/>
    <property type="project" value="UniProtKB-KW"/>
</dbReference>
<dbReference type="SUPFAM" id="SSF57850">
    <property type="entry name" value="RING/U-box"/>
    <property type="match status" value="1"/>
</dbReference>
<evidence type="ECO:0000256" key="3">
    <source>
        <dbReference type="ARBA" id="ARBA00022737"/>
    </source>
</evidence>
<evidence type="ECO:0000313" key="8">
    <source>
        <dbReference type="EnsemblMetazoa" id="GMOY010927-PA"/>
    </source>
</evidence>
<keyword evidence="2" id="KW-0479">Metal-binding</keyword>
<accession>A0A1B0GC98</accession>
<dbReference type="GO" id="GO:0008270">
    <property type="term" value="F:zinc ion binding"/>
    <property type="evidence" value="ECO:0007669"/>
    <property type="project" value="UniProtKB-KW"/>
</dbReference>
<keyword evidence="5" id="KW-0833">Ubl conjugation pathway</keyword>
<dbReference type="EnsemblMetazoa" id="GMOY010927-RA">
    <property type="protein sequence ID" value="GMOY010927-PA"/>
    <property type="gene ID" value="GMOY010927"/>
</dbReference>
<dbReference type="STRING" id="37546.A0A1B0GC98"/>
<keyword evidence="1" id="KW-0808">Transferase</keyword>
<dbReference type="Pfam" id="PF01485">
    <property type="entry name" value="IBR"/>
    <property type="match status" value="1"/>
</dbReference>
<evidence type="ECO:0000256" key="5">
    <source>
        <dbReference type="ARBA" id="ARBA00022786"/>
    </source>
</evidence>
<organism evidence="8 9">
    <name type="scientific">Glossina morsitans morsitans</name>
    <name type="common">Savannah tsetse fly</name>
    <dbReference type="NCBI Taxonomy" id="37546"/>
    <lineage>
        <taxon>Eukaryota</taxon>
        <taxon>Metazoa</taxon>
        <taxon>Ecdysozoa</taxon>
        <taxon>Arthropoda</taxon>
        <taxon>Hexapoda</taxon>
        <taxon>Insecta</taxon>
        <taxon>Pterygota</taxon>
        <taxon>Neoptera</taxon>
        <taxon>Endopterygota</taxon>
        <taxon>Diptera</taxon>
        <taxon>Brachycera</taxon>
        <taxon>Muscomorpha</taxon>
        <taxon>Hippoboscoidea</taxon>
        <taxon>Glossinidae</taxon>
        <taxon>Glossina</taxon>
    </lineage>
</organism>
<feature type="domain" description="RING-type" evidence="7">
    <location>
        <begin position="1"/>
        <end position="86"/>
    </location>
</feature>
<name>A0A1B0GC98_GLOMM</name>
<keyword evidence="3" id="KW-0677">Repeat</keyword>
<protein>
    <recommendedName>
        <fullName evidence="7">RING-type domain-containing protein</fullName>
    </recommendedName>
</protein>
<dbReference type="Proteomes" id="UP000092444">
    <property type="component" value="Unassembled WGS sequence"/>
</dbReference>
<proteinExistence type="predicted"/>
<dbReference type="InterPro" id="IPR002867">
    <property type="entry name" value="IBR_dom"/>
</dbReference>
<dbReference type="SMART" id="SM00647">
    <property type="entry name" value="IBR"/>
    <property type="match status" value="1"/>
</dbReference>
<dbReference type="InterPro" id="IPR044066">
    <property type="entry name" value="TRIAD_supradom"/>
</dbReference>
<dbReference type="EMBL" id="CCAG010007832">
    <property type="status" value="NOT_ANNOTATED_CDS"/>
    <property type="molecule type" value="Genomic_DNA"/>
</dbReference>
<dbReference type="AlphaFoldDB" id="A0A1B0GC98"/>
<keyword evidence="6" id="KW-0862">Zinc</keyword>
<sequence length="86" mass="10340">MKDRVSQLCEPLIVENPCVRLRYWQLITNKLVQCNELLRWCPSPNCSYATKAIYGETRLIRCKCVYKFCFICNNDWHDPVKCHWLK</sequence>
<keyword evidence="9" id="KW-1185">Reference proteome</keyword>
<evidence type="ECO:0000256" key="4">
    <source>
        <dbReference type="ARBA" id="ARBA00022771"/>
    </source>
</evidence>
<evidence type="ECO:0000259" key="7">
    <source>
        <dbReference type="PROSITE" id="PS51873"/>
    </source>
</evidence>